<comment type="similarity">
    <text evidence="2">Belongs to the Rab3-GAP catalytic subunit family.</text>
</comment>
<organism evidence="7 8">
    <name type="scientific">Sphaeroforma arctica JP610</name>
    <dbReference type="NCBI Taxonomy" id="667725"/>
    <lineage>
        <taxon>Eukaryota</taxon>
        <taxon>Ichthyosporea</taxon>
        <taxon>Ichthyophonida</taxon>
        <taxon>Sphaeroforma</taxon>
    </lineage>
</organism>
<dbReference type="GO" id="GO:0005096">
    <property type="term" value="F:GTPase activator activity"/>
    <property type="evidence" value="ECO:0007669"/>
    <property type="project" value="UniProtKB-KW"/>
</dbReference>
<feature type="domain" description="Rab3GAP catalytic subunit conserved" evidence="6">
    <location>
        <begin position="1"/>
        <end position="41"/>
    </location>
</feature>
<dbReference type="STRING" id="667725.A0A0L0EYI1"/>
<dbReference type="Proteomes" id="UP000054560">
    <property type="component" value="Unassembled WGS sequence"/>
</dbReference>
<dbReference type="PANTHER" id="PTHR21422">
    <property type="entry name" value="RAB3 GTPASE-ACTIVATING PROTEIN CATALYTIC SUBUNIT"/>
    <property type="match status" value="1"/>
</dbReference>
<proteinExistence type="inferred from homology"/>
<comment type="subcellular location">
    <subcellularLocation>
        <location evidence="1">Cytoplasm</location>
    </subcellularLocation>
</comment>
<protein>
    <recommendedName>
        <fullName evidence="3">Rab3 GTPase-activating protein catalytic subunit</fullName>
    </recommendedName>
</protein>
<evidence type="ECO:0000256" key="3">
    <source>
        <dbReference type="ARBA" id="ARBA00015817"/>
    </source>
</evidence>
<evidence type="ECO:0000313" key="8">
    <source>
        <dbReference type="Proteomes" id="UP000054560"/>
    </source>
</evidence>
<keyword evidence="5" id="KW-0963">Cytoplasm</keyword>
<dbReference type="GO" id="GO:0005737">
    <property type="term" value="C:cytoplasm"/>
    <property type="evidence" value="ECO:0007669"/>
    <property type="project" value="UniProtKB-SubCell"/>
</dbReference>
<sequence length="58" mass="6360">MTVAGSLWHEAWDTAAAVPAALQRPLFNHTKEAENVFQYLENATSSDLLAAFLVPCLE</sequence>
<evidence type="ECO:0000256" key="4">
    <source>
        <dbReference type="ARBA" id="ARBA00022468"/>
    </source>
</evidence>
<evidence type="ECO:0000259" key="6">
    <source>
        <dbReference type="Pfam" id="PF13890"/>
    </source>
</evidence>
<dbReference type="PANTHER" id="PTHR21422:SF9">
    <property type="entry name" value="RAB3 GTPASE-ACTIVATING PROTEIN CATALYTIC SUBUNIT"/>
    <property type="match status" value="1"/>
</dbReference>
<evidence type="ECO:0000256" key="5">
    <source>
        <dbReference type="ARBA" id="ARBA00022490"/>
    </source>
</evidence>
<evidence type="ECO:0000256" key="2">
    <source>
        <dbReference type="ARBA" id="ARBA00008856"/>
    </source>
</evidence>
<keyword evidence="4" id="KW-0343">GTPase activation</keyword>
<keyword evidence="8" id="KW-1185">Reference proteome</keyword>
<dbReference type="GeneID" id="25918520"/>
<feature type="non-terminal residue" evidence="7">
    <location>
        <position position="58"/>
    </location>
</feature>
<accession>A0A0L0EYI1</accession>
<dbReference type="RefSeq" id="XP_014143378.1">
    <property type="nucleotide sequence ID" value="XM_014287903.1"/>
</dbReference>
<gene>
    <name evidence="7" type="ORF">SARC_18016</name>
</gene>
<dbReference type="EMBL" id="KQ254806">
    <property type="protein sequence ID" value="KNC69476.1"/>
    <property type="molecule type" value="Genomic_DNA"/>
</dbReference>
<dbReference type="InterPro" id="IPR026147">
    <property type="entry name" value="Rab3GAP1_conserved"/>
</dbReference>
<dbReference type="AlphaFoldDB" id="A0A0L0EYI1"/>
<name>A0A0L0EYI1_9EUKA</name>
<reference evidence="7 8" key="1">
    <citation type="submission" date="2011-02" db="EMBL/GenBank/DDBJ databases">
        <title>The Genome Sequence of Sphaeroforma arctica JP610.</title>
        <authorList>
            <consortium name="The Broad Institute Genome Sequencing Platform"/>
            <person name="Russ C."/>
            <person name="Cuomo C."/>
            <person name="Young S.K."/>
            <person name="Zeng Q."/>
            <person name="Gargeya S."/>
            <person name="Alvarado L."/>
            <person name="Berlin A."/>
            <person name="Chapman S.B."/>
            <person name="Chen Z."/>
            <person name="Freedman E."/>
            <person name="Gellesch M."/>
            <person name="Goldberg J."/>
            <person name="Griggs A."/>
            <person name="Gujja S."/>
            <person name="Heilman E."/>
            <person name="Heiman D."/>
            <person name="Howarth C."/>
            <person name="Mehta T."/>
            <person name="Neiman D."/>
            <person name="Pearson M."/>
            <person name="Roberts A."/>
            <person name="Saif S."/>
            <person name="Shea T."/>
            <person name="Shenoy N."/>
            <person name="Sisk P."/>
            <person name="Stolte C."/>
            <person name="Sykes S."/>
            <person name="White J."/>
            <person name="Yandava C."/>
            <person name="Burger G."/>
            <person name="Gray M.W."/>
            <person name="Holland P.W.H."/>
            <person name="King N."/>
            <person name="Lang F.B.F."/>
            <person name="Roger A.J."/>
            <person name="Ruiz-Trillo I."/>
            <person name="Haas B."/>
            <person name="Nusbaum C."/>
            <person name="Birren B."/>
        </authorList>
    </citation>
    <scope>NUCLEOTIDE SEQUENCE [LARGE SCALE GENOMIC DNA]</scope>
    <source>
        <strain evidence="7 8">JP610</strain>
    </source>
</reference>
<dbReference type="InterPro" id="IPR045700">
    <property type="entry name" value="Rab3GAP1"/>
</dbReference>
<evidence type="ECO:0000256" key="1">
    <source>
        <dbReference type="ARBA" id="ARBA00004496"/>
    </source>
</evidence>
<dbReference type="OrthoDB" id="17346at2759"/>
<evidence type="ECO:0000313" key="7">
    <source>
        <dbReference type="EMBL" id="KNC69476.1"/>
    </source>
</evidence>
<dbReference type="Pfam" id="PF13890">
    <property type="entry name" value="Rab3-GTPase_cat"/>
    <property type="match status" value="1"/>
</dbReference>